<keyword evidence="2" id="KW-0472">Membrane</keyword>
<dbReference type="RefSeq" id="WP_197001217.1">
    <property type="nucleotide sequence ID" value="NZ_BONS01000032.1"/>
</dbReference>
<reference evidence="3" key="1">
    <citation type="submission" date="2020-11" db="EMBL/GenBank/DDBJ databases">
        <title>Sequencing the genomes of 1000 actinobacteria strains.</title>
        <authorList>
            <person name="Klenk H.-P."/>
        </authorList>
    </citation>
    <scope>NUCLEOTIDE SEQUENCE</scope>
    <source>
        <strain evidence="3">DSM 45356</strain>
    </source>
</reference>
<dbReference type="EMBL" id="JADOUF010000001">
    <property type="protein sequence ID" value="MBG6133916.1"/>
    <property type="molecule type" value="Genomic_DNA"/>
</dbReference>
<accession>A0A8J7GAR6</accession>
<comment type="caution">
    <text evidence="3">The sequence shown here is derived from an EMBL/GenBank/DDBJ whole genome shotgun (WGS) entry which is preliminary data.</text>
</comment>
<organism evidence="3 4">
    <name type="scientific">Longispora fulva</name>
    <dbReference type="NCBI Taxonomy" id="619741"/>
    <lineage>
        <taxon>Bacteria</taxon>
        <taxon>Bacillati</taxon>
        <taxon>Actinomycetota</taxon>
        <taxon>Actinomycetes</taxon>
        <taxon>Micromonosporales</taxon>
        <taxon>Micromonosporaceae</taxon>
        <taxon>Longispora</taxon>
    </lineage>
</organism>
<keyword evidence="2" id="KW-0812">Transmembrane</keyword>
<feature type="transmembrane region" description="Helical" evidence="2">
    <location>
        <begin position="7"/>
        <end position="27"/>
    </location>
</feature>
<keyword evidence="2" id="KW-1133">Transmembrane helix</keyword>
<keyword evidence="4" id="KW-1185">Reference proteome</keyword>
<dbReference type="Proteomes" id="UP000622552">
    <property type="component" value="Unassembled WGS sequence"/>
</dbReference>
<evidence type="ECO:0000313" key="3">
    <source>
        <dbReference type="EMBL" id="MBG6133916.1"/>
    </source>
</evidence>
<protein>
    <submittedName>
        <fullName evidence="3">Putative membrane protein</fullName>
    </submittedName>
</protein>
<evidence type="ECO:0000313" key="4">
    <source>
        <dbReference type="Proteomes" id="UP000622552"/>
    </source>
</evidence>
<dbReference type="AlphaFoldDB" id="A0A8J7GAR6"/>
<evidence type="ECO:0000256" key="1">
    <source>
        <dbReference type="SAM" id="MobiDB-lite"/>
    </source>
</evidence>
<feature type="transmembrane region" description="Helical" evidence="2">
    <location>
        <begin position="33"/>
        <end position="53"/>
    </location>
</feature>
<proteinExistence type="predicted"/>
<evidence type="ECO:0000256" key="2">
    <source>
        <dbReference type="SAM" id="Phobius"/>
    </source>
</evidence>
<sequence length="113" mass="11056">MSRPARVAIWATCLALLILAAGFVLLGSVKGNYPAQVLGALGAVAAIGVTLWASLRSGQSGSREVRRSGDATASGSGSVAITGMVGGGGGRLVEDTGSARAEGGGRAITGDEQ</sequence>
<name>A0A8J7GAR6_9ACTN</name>
<gene>
    <name evidence="3" type="ORF">IW245_000110</name>
</gene>
<feature type="region of interest" description="Disordered" evidence="1">
    <location>
        <begin position="58"/>
        <end position="113"/>
    </location>
</feature>